<evidence type="ECO:0000256" key="14">
    <source>
        <dbReference type="ARBA" id="ARBA00023136"/>
    </source>
</evidence>
<dbReference type="GO" id="GO:0017038">
    <property type="term" value="P:protein import"/>
    <property type="evidence" value="ECO:0007669"/>
    <property type="project" value="InterPro"/>
</dbReference>
<accession>A0A1G2AAY7</accession>
<evidence type="ECO:0000256" key="9">
    <source>
        <dbReference type="ARBA" id="ARBA00022833"/>
    </source>
</evidence>
<keyword evidence="10 15" id="KW-0067">ATP-binding</keyword>
<dbReference type="GO" id="GO:0065002">
    <property type="term" value="P:intracellular protein transmembrane transport"/>
    <property type="evidence" value="ECO:0007669"/>
    <property type="project" value="UniProtKB-UniRule"/>
</dbReference>
<keyword evidence="7" id="KW-0479">Metal-binding</keyword>
<dbReference type="InterPro" id="IPR011130">
    <property type="entry name" value="SecA_preprotein_X-link_dom"/>
</dbReference>
<dbReference type="InterPro" id="IPR036266">
    <property type="entry name" value="SecA_Wing/Scaffold_sf"/>
</dbReference>
<evidence type="ECO:0000256" key="12">
    <source>
        <dbReference type="ARBA" id="ARBA00022967"/>
    </source>
</evidence>
<dbReference type="GO" id="GO:0043952">
    <property type="term" value="P:protein transport by the Sec complex"/>
    <property type="evidence" value="ECO:0007669"/>
    <property type="project" value="TreeGrafter"/>
</dbReference>
<dbReference type="InterPro" id="IPR014018">
    <property type="entry name" value="SecA_motor_DEAD"/>
</dbReference>
<dbReference type="PRINTS" id="PR00906">
    <property type="entry name" value="SECA"/>
</dbReference>
<dbReference type="FunFam" id="3.40.50.300:FF:000113">
    <property type="entry name" value="Preprotein translocase subunit SecA"/>
    <property type="match status" value="1"/>
</dbReference>
<dbReference type="AlphaFoldDB" id="A0A1G2AAY7"/>
<dbReference type="GO" id="GO:0005886">
    <property type="term" value="C:plasma membrane"/>
    <property type="evidence" value="ECO:0007669"/>
    <property type="project" value="UniProtKB-SubCell"/>
</dbReference>
<dbReference type="GO" id="GO:0006605">
    <property type="term" value="P:protein targeting"/>
    <property type="evidence" value="ECO:0007669"/>
    <property type="project" value="UniProtKB-UniRule"/>
</dbReference>
<dbReference type="Pfam" id="PF07517">
    <property type="entry name" value="SecA_DEAD"/>
    <property type="match status" value="1"/>
</dbReference>
<dbReference type="Pfam" id="PF07516">
    <property type="entry name" value="SecA_SW"/>
    <property type="match status" value="1"/>
</dbReference>
<evidence type="ECO:0000256" key="5">
    <source>
        <dbReference type="ARBA" id="ARBA00022475"/>
    </source>
</evidence>
<organism evidence="20 21">
    <name type="scientific">Candidatus Jacksonbacteria bacterium RIFCSPLOWO2_02_FULL_44_20</name>
    <dbReference type="NCBI Taxonomy" id="1798460"/>
    <lineage>
        <taxon>Bacteria</taxon>
        <taxon>Candidatus Jacksoniibacteriota</taxon>
    </lineage>
</organism>
<dbReference type="InterPro" id="IPR011116">
    <property type="entry name" value="SecA_Wing/Scaffold"/>
</dbReference>
<dbReference type="PROSITE" id="PS51194">
    <property type="entry name" value="HELICASE_CTER"/>
    <property type="match status" value="1"/>
</dbReference>
<feature type="binding site" evidence="15">
    <location>
        <begin position="111"/>
        <end position="115"/>
    </location>
    <ligand>
        <name>ATP</name>
        <dbReference type="ChEBI" id="CHEBI:30616"/>
    </ligand>
</feature>
<dbReference type="GO" id="GO:0005524">
    <property type="term" value="F:ATP binding"/>
    <property type="evidence" value="ECO:0007669"/>
    <property type="project" value="UniProtKB-UniRule"/>
</dbReference>
<feature type="domain" description="Helicase C-terminal" evidence="18">
    <location>
        <begin position="451"/>
        <end position="621"/>
    </location>
</feature>
<evidence type="ECO:0000256" key="1">
    <source>
        <dbReference type="ARBA" id="ARBA00001947"/>
    </source>
</evidence>
<evidence type="ECO:0000256" key="16">
    <source>
        <dbReference type="RuleBase" id="RU003874"/>
    </source>
</evidence>
<dbReference type="EMBL" id="MHJU01000005">
    <property type="protein sequence ID" value="OGY73992.1"/>
    <property type="molecule type" value="Genomic_DNA"/>
</dbReference>
<dbReference type="PANTHER" id="PTHR30612">
    <property type="entry name" value="SECA INNER MEMBRANE COMPONENT OF SEC PROTEIN SECRETION SYSTEM"/>
    <property type="match status" value="1"/>
</dbReference>
<evidence type="ECO:0000256" key="6">
    <source>
        <dbReference type="ARBA" id="ARBA00022490"/>
    </source>
</evidence>
<dbReference type="SUPFAM" id="SSF81886">
    <property type="entry name" value="Helical scaffold and wing domains of SecA"/>
    <property type="match status" value="1"/>
</dbReference>
<feature type="domain" description="Helicase ATP-binding" evidence="17">
    <location>
        <begin position="95"/>
        <end position="282"/>
    </location>
</feature>
<evidence type="ECO:0000256" key="11">
    <source>
        <dbReference type="ARBA" id="ARBA00022927"/>
    </source>
</evidence>
<dbReference type="InterPro" id="IPR027417">
    <property type="entry name" value="P-loop_NTPase"/>
</dbReference>
<dbReference type="CDD" id="cd17928">
    <property type="entry name" value="DEXDc_SecA"/>
    <property type="match status" value="1"/>
</dbReference>
<dbReference type="Pfam" id="PF02810">
    <property type="entry name" value="SEC-C"/>
    <property type="match status" value="1"/>
</dbReference>
<dbReference type="HAMAP" id="MF_01382">
    <property type="entry name" value="SecA"/>
    <property type="match status" value="1"/>
</dbReference>
<gene>
    <name evidence="15" type="primary">secA</name>
    <name evidence="20" type="ORF">A3H61_02255</name>
</gene>
<comment type="caution">
    <text evidence="20">The sequence shown here is derived from an EMBL/GenBank/DDBJ whole genome shotgun (WGS) entry which is preliminary data.</text>
</comment>
<keyword evidence="8 15" id="KW-0547">Nucleotide-binding</keyword>
<comment type="catalytic activity">
    <reaction evidence="15">
        <text>ATP + H2O + cellular proteinSide 1 = ADP + phosphate + cellular proteinSide 2.</text>
        <dbReference type="EC" id="7.4.2.8"/>
    </reaction>
</comment>
<evidence type="ECO:0000259" key="17">
    <source>
        <dbReference type="PROSITE" id="PS51192"/>
    </source>
</evidence>
<keyword evidence="13 15" id="KW-0811">Translocation</keyword>
<dbReference type="GO" id="GO:0031522">
    <property type="term" value="C:cell envelope Sec protein transport complex"/>
    <property type="evidence" value="ECO:0007669"/>
    <property type="project" value="UniProtKB-ARBA"/>
</dbReference>
<dbReference type="PROSITE" id="PS51196">
    <property type="entry name" value="SECA_MOTOR_DEAD"/>
    <property type="match status" value="1"/>
</dbReference>
<dbReference type="InterPro" id="IPR036670">
    <property type="entry name" value="SecA_X-link_sf"/>
</dbReference>
<keyword evidence="6 15" id="KW-0963">Cytoplasm</keyword>
<evidence type="ECO:0000313" key="20">
    <source>
        <dbReference type="EMBL" id="OGY73992.1"/>
    </source>
</evidence>
<evidence type="ECO:0000256" key="3">
    <source>
        <dbReference type="ARBA" id="ARBA00007650"/>
    </source>
</evidence>
<dbReference type="SMART" id="SM00958">
    <property type="entry name" value="SecA_PP_bind"/>
    <property type="match status" value="1"/>
</dbReference>
<dbReference type="PANTHER" id="PTHR30612:SF0">
    <property type="entry name" value="CHLOROPLAST PROTEIN-TRANSPORTING ATPASE"/>
    <property type="match status" value="1"/>
</dbReference>
<keyword evidence="12 15" id="KW-1278">Translocase</keyword>
<keyword evidence="9" id="KW-0862">Zinc</keyword>
<dbReference type="SUPFAM" id="SSF52540">
    <property type="entry name" value="P-loop containing nucleoside triphosphate hydrolases"/>
    <property type="match status" value="2"/>
</dbReference>
<dbReference type="InterPro" id="IPR011115">
    <property type="entry name" value="SecA_DEAD"/>
</dbReference>
<evidence type="ECO:0000256" key="7">
    <source>
        <dbReference type="ARBA" id="ARBA00022723"/>
    </source>
</evidence>
<keyword evidence="14 15" id="KW-0472">Membrane</keyword>
<evidence type="ECO:0000256" key="10">
    <source>
        <dbReference type="ARBA" id="ARBA00022840"/>
    </source>
</evidence>
<dbReference type="Gene3D" id="3.40.50.300">
    <property type="entry name" value="P-loop containing nucleotide triphosphate hydrolases"/>
    <property type="match status" value="3"/>
</dbReference>
<keyword evidence="11 15" id="KW-0653">Protein transport</keyword>
<evidence type="ECO:0000313" key="21">
    <source>
        <dbReference type="Proteomes" id="UP000178315"/>
    </source>
</evidence>
<evidence type="ECO:0000259" key="19">
    <source>
        <dbReference type="PROSITE" id="PS51196"/>
    </source>
</evidence>
<feature type="binding site" evidence="15">
    <location>
        <position position="93"/>
    </location>
    <ligand>
        <name>ATP</name>
        <dbReference type="ChEBI" id="CHEBI:30616"/>
    </ligand>
</feature>
<dbReference type="PROSITE" id="PS51192">
    <property type="entry name" value="HELICASE_ATP_BIND_1"/>
    <property type="match status" value="1"/>
</dbReference>
<feature type="binding site" evidence="15">
    <location>
        <position position="529"/>
    </location>
    <ligand>
        <name>ATP</name>
        <dbReference type="ChEBI" id="CHEBI:30616"/>
    </ligand>
</feature>
<dbReference type="CDD" id="cd18803">
    <property type="entry name" value="SF2_C_secA"/>
    <property type="match status" value="1"/>
</dbReference>
<dbReference type="InterPro" id="IPR001650">
    <property type="entry name" value="Helicase_C-like"/>
</dbReference>
<evidence type="ECO:0000256" key="8">
    <source>
        <dbReference type="ARBA" id="ARBA00022741"/>
    </source>
</evidence>
<dbReference type="InterPro" id="IPR004027">
    <property type="entry name" value="SEC_C_motif"/>
</dbReference>
<dbReference type="Pfam" id="PF01043">
    <property type="entry name" value="SecA_PP_bind"/>
    <property type="match status" value="1"/>
</dbReference>
<reference evidence="20 21" key="1">
    <citation type="journal article" date="2016" name="Nat. Commun.">
        <title>Thousands of microbial genomes shed light on interconnected biogeochemical processes in an aquifer system.</title>
        <authorList>
            <person name="Anantharaman K."/>
            <person name="Brown C.T."/>
            <person name="Hug L.A."/>
            <person name="Sharon I."/>
            <person name="Castelle C.J."/>
            <person name="Probst A.J."/>
            <person name="Thomas B.C."/>
            <person name="Singh A."/>
            <person name="Wilkins M.J."/>
            <person name="Karaoz U."/>
            <person name="Brodie E.L."/>
            <person name="Williams K.H."/>
            <person name="Hubbard S.S."/>
            <person name="Banfield J.F."/>
        </authorList>
    </citation>
    <scope>NUCLEOTIDE SEQUENCE [LARGE SCALE GENOMIC DNA]</scope>
</reference>
<comment type="function">
    <text evidence="15">Part of the Sec protein translocase complex. Interacts with the SecYEG preprotein conducting channel. Has a central role in coupling the hydrolysis of ATP to the transfer of proteins into and across the cell membrane, serving as an ATP-driven molecular motor driving the stepwise translocation of polypeptide chains across the membrane.</text>
</comment>
<dbReference type="NCBIfam" id="NF006630">
    <property type="entry name" value="PRK09200.1"/>
    <property type="match status" value="1"/>
</dbReference>
<dbReference type="Pfam" id="PF21090">
    <property type="entry name" value="P-loop_SecA"/>
    <property type="match status" value="2"/>
</dbReference>
<keyword evidence="4 15" id="KW-0813">Transport</keyword>
<evidence type="ECO:0000256" key="15">
    <source>
        <dbReference type="HAMAP-Rule" id="MF_01382"/>
    </source>
</evidence>
<dbReference type="GO" id="GO:0046872">
    <property type="term" value="F:metal ion binding"/>
    <property type="evidence" value="ECO:0007669"/>
    <property type="project" value="UniProtKB-KW"/>
</dbReference>
<dbReference type="NCBIfam" id="TIGR00963">
    <property type="entry name" value="secA"/>
    <property type="match status" value="1"/>
</dbReference>
<dbReference type="EC" id="7.4.2.8" evidence="15"/>
<dbReference type="Gene3D" id="3.90.1440.10">
    <property type="entry name" value="SecA, preprotein cross-linking domain"/>
    <property type="match status" value="1"/>
</dbReference>
<evidence type="ECO:0000256" key="13">
    <source>
        <dbReference type="ARBA" id="ARBA00023010"/>
    </source>
</evidence>
<evidence type="ECO:0000256" key="2">
    <source>
        <dbReference type="ARBA" id="ARBA00004170"/>
    </source>
</evidence>
<sequence length="869" mass="99288">MSSILKKFLGDPNAKVIKKLEEIASEVNKLEPEFEKKGDEEIAALTLKWKEEIAQFSSIEEKRAQLEQIRAQAFSAVREASKRTLGQRHYDAQIMGGYTLHEGNIAEMKTGEGKTLAATLPSYLNSLLGIGVHIVTVNDYLARRDTSWMGRIYNFLGLTTSCLQQQGKALIYDREARKDEEEEHAETHAFKVDMDFLRPVERREAYRADIIYGINSEFGFDYLRDNMVYEMSQKVQRGHYYAIIDEVDSILIDEARTPLIISQPDRKSADLYKKFARLVTMLAGAADFSVDEERHAVSLSDEGIAKMERLLGVPNIYTEDVTLAFHLDQSLKAQFLYKKDKDYMVKEGNVIIVDQFTGRLMHGRRYSQGLHQAIEAKEDVPVKEESHTLATITIQNYFRMYTKLSGMTGTAATEAEEFHKIYNLHVTQIPTNRPMIRADKRDVVYKNERGKFRSLVDSVKEKYERGQPVLIGTISIEKNELLSELLTKAGVPHNILNAKQHEREAETIAQAGRLKAVTLATNMAGRGVDIILGGNPPDHEVSKEVRLLGGLCVFGSERHEARRIDNQLRGRSGRQGDAGESQFFISLEDDLMRIFGGERVKNIMDRLGLPEDMPIENKMISKSIEKAQERVEGHNFDIRKHLVEYDDVINKQRATIYGRRNDILQAFERDEPLQPIILDMVRAEIEQALREFGNNMEELKRVLASIPLEITNYKLQVVNYEIDKERVAREIYELSKAQYDDYGSHLDSEAKKHIEKTLLLRTIDTLWVAHLDAIEHLRVGIGLRGYGQRDPLVEYKREAFSMYKALTREIERQVAGSIYKIFIAYQTNTRTPAPIIQSQEVLPKTGTKPGRNEQCWCGSGKKYKKCHGA</sequence>
<dbReference type="SMART" id="SM00957">
    <property type="entry name" value="SecA_DEAD"/>
    <property type="match status" value="1"/>
</dbReference>
<dbReference type="InterPro" id="IPR044722">
    <property type="entry name" value="SecA_SF2_C"/>
</dbReference>
<dbReference type="SUPFAM" id="SSF81767">
    <property type="entry name" value="Pre-protein crosslinking domain of SecA"/>
    <property type="match status" value="1"/>
</dbReference>
<dbReference type="Gene3D" id="1.10.3060.10">
    <property type="entry name" value="Helical scaffold and wing domains of SecA"/>
    <property type="match status" value="1"/>
</dbReference>
<dbReference type="Proteomes" id="UP000178315">
    <property type="component" value="Unassembled WGS sequence"/>
</dbReference>
<evidence type="ECO:0000259" key="18">
    <source>
        <dbReference type="PROSITE" id="PS51194"/>
    </source>
</evidence>
<dbReference type="GO" id="GO:0008564">
    <property type="term" value="F:protein-exporting ATPase activity"/>
    <property type="evidence" value="ECO:0007669"/>
    <property type="project" value="UniProtKB-EC"/>
</dbReference>
<evidence type="ECO:0000256" key="4">
    <source>
        <dbReference type="ARBA" id="ARBA00022448"/>
    </source>
</evidence>
<name>A0A1G2AAY7_9BACT</name>
<keyword evidence="5 15" id="KW-1003">Cell membrane</keyword>
<proteinExistence type="inferred from homology"/>
<dbReference type="InterPro" id="IPR000185">
    <property type="entry name" value="SecA"/>
</dbReference>
<comment type="subcellular location">
    <subcellularLocation>
        <location evidence="15">Cell membrane</location>
        <topology evidence="15">Peripheral membrane protein</topology>
        <orientation evidence="15">Cytoplasmic side</orientation>
    </subcellularLocation>
    <subcellularLocation>
        <location evidence="15">Cytoplasm</location>
    </subcellularLocation>
    <subcellularLocation>
        <location evidence="2">Membrane</location>
        <topology evidence="2">Peripheral membrane protein</topology>
    </subcellularLocation>
    <text evidence="15">Distribution is 50-50.</text>
</comment>
<dbReference type="InterPro" id="IPR014001">
    <property type="entry name" value="Helicase_ATP-bd"/>
</dbReference>
<feature type="domain" description="SecA family profile" evidence="19">
    <location>
        <begin position="2"/>
        <end position="616"/>
    </location>
</feature>
<comment type="cofactor">
    <cofactor evidence="1">
        <name>Zn(2+)</name>
        <dbReference type="ChEBI" id="CHEBI:29105"/>
    </cofactor>
</comment>
<dbReference type="GO" id="GO:0005829">
    <property type="term" value="C:cytosol"/>
    <property type="evidence" value="ECO:0007669"/>
    <property type="project" value="TreeGrafter"/>
</dbReference>
<comment type="subunit">
    <text evidence="15">Monomer and homodimer. Part of the essential Sec protein translocation apparatus which comprises SecA, SecYEG and auxiliary proteins SecDF. Other proteins may also be involved.</text>
</comment>
<comment type="similarity">
    <text evidence="3 15 16">Belongs to the SecA family.</text>
</comment>
<protein>
    <recommendedName>
        <fullName evidence="15 16">Protein translocase subunit SecA</fullName>
        <ecNumber evidence="15">7.4.2.8</ecNumber>
    </recommendedName>
</protein>